<gene>
    <name evidence="2" type="ORF">SVUK_LOCUS11744</name>
</gene>
<feature type="compositionally biased region" description="Basic and acidic residues" evidence="1">
    <location>
        <begin position="71"/>
        <end position="84"/>
    </location>
</feature>
<evidence type="ECO:0000256" key="1">
    <source>
        <dbReference type="SAM" id="MobiDB-lite"/>
    </source>
</evidence>
<feature type="region of interest" description="Disordered" evidence="1">
    <location>
        <begin position="45"/>
        <end position="120"/>
    </location>
</feature>
<organism evidence="2 3">
    <name type="scientific">Strongylus vulgaris</name>
    <name type="common">Blood worm</name>
    <dbReference type="NCBI Taxonomy" id="40348"/>
    <lineage>
        <taxon>Eukaryota</taxon>
        <taxon>Metazoa</taxon>
        <taxon>Ecdysozoa</taxon>
        <taxon>Nematoda</taxon>
        <taxon>Chromadorea</taxon>
        <taxon>Rhabditida</taxon>
        <taxon>Rhabditina</taxon>
        <taxon>Rhabditomorpha</taxon>
        <taxon>Strongyloidea</taxon>
        <taxon>Strongylidae</taxon>
        <taxon>Strongylus</taxon>
    </lineage>
</organism>
<dbReference type="Proteomes" id="UP000270094">
    <property type="component" value="Unassembled WGS sequence"/>
</dbReference>
<keyword evidence="3" id="KW-1185">Reference proteome</keyword>
<evidence type="ECO:0000313" key="3">
    <source>
        <dbReference type="Proteomes" id="UP000270094"/>
    </source>
</evidence>
<name>A0A3P7J1G9_STRVU</name>
<dbReference type="AlphaFoldDB" id="A0A3P7J1G9"/>
<feature type="compositionally biased region" description="Polar residues" evidence="1">
    <location>
        <begin position="45"/>
        <end position="59"/>
    </location>
</feature>
<feature type="compositionally biased region" description="Polar residues" evidence="1">
    <location>
        <begin position="88"/>
        <end position="104"/>
    </location>
</feature>
<dbReference type="EMBL" id="UYYB01097638">
    <property type="protein sequence ID" value="VDM76746.1"/>
    <property type="molecule type" value="Genomic_DNA"/>
</dbReference>
<reference evidence="2 3" key="1">
    <citation type="submission" date="2018-11" db="EMBL/GenBank/DDBJ databases">
        <authorList>
            <consortium name="Pathogen Informatics"/>
        </authorList>
    </citation>
    <scope>NUCLEOTIDE SEQUENCE [LARGE SCALE GENOMIC DNA]</scope>
</reference>
<dbReference type="OrthoDB" id="10069167at2759"/>
<sequence length="170" mass="19507">MDEHDVQLPNQYDHGQIIIGRLFHGTKDRFEQKIMEPLKLRTINEQQSISSSSLPDTPQYTPPSKGGSITDEDRFEQKIMEPLKLRTINEQQSISSSSLPDTPQYTPPSKGGSITDEDRTLPTAAYNFKVESGKENHKVRNIKMTISRFFSGTYKRQIQRMLPVNNRKIL</sequence>
<evidence type="ECO:0000313" key="2">
    <source>
        <dbReference type="EMBL" id="VDM76746.1"/>
    </source>
</evidence>
<proteinExistence type="predicted"/>
<accession>A0A3P7J1G9</accession>
<protein>
    <submittedName>
        <fullName evidence="2">Uncharacterized protein</fullName>
    </submittedName>
</protein>